<dbReference type="Proteomes" id="UP000070412">
    <property type="component" value="Unassembled WGS sequence"/>
</dbReference>
<evidence type="ECO:0000313" key="5">
    <source>
        <dbReference type="Proteomes" id="UP000070412"/>
    </source>
</evidence>
<keyword evidence="2" id="KW-1133">Transmembrane helix</keyword>
<reference evidence="5" key="1">
    <citation type="journal article" date="2020" name="PLoS Negl. Trop. Dis.">
        <title>High-quality nuclear genome for Sarcoptes scabiei-A critical resource for a neglected parasite.</title>
        <authorList>
            <person name="Korhonen P.K."/>
            <person name="Gasser R.B."/>
            <person name="Ma G."/>
            <person name="Wang T."/>
            <person name="Stroehlein A.J."/>
            <person name="Young N.D."/>
            <person name="Ang C.S."/>
            <person name="Fernando D.D."/>
            <person name="Lu H.C."/>
            <person name="Taylor S."/>
            <person name="Reynolds S.L."/>
            <person name="Mofiz E."/>
            <person name="Najaraj S.H."/>
            <person name="Gowda H."/>
            <person name="Madugundu A."/>
            <person name="Renuse S."/>
            <person name="Holt D."/>
            <person name="Pandey A."/>
            <person name="Papenfuss A.T."/>
            <person name="Fischer K."/>
        </authorList>
    </citation>
    <scope>NUCLEOTIDE SEQUENCE [LARGE SCALE GENOMIC DNA]</scope>
</reference>
<protein>
    <submittedName>
        <fullName evidence="3 4">Uncharacterized protein</fullName>
    </submittedName>
</protein>
<reference evidence="4" key="3">
    <citation type="submission" date="2022-06" db="UniProtKB">
        <authorList>
            <consortium name="EnsemblMetazoa"/>
        </authorList>
    </citation>
    <scope>IDENTIFICATION</scope>
</reference>
<accession>A0A834V8Z2</accession>
<proteinExistence type="predicted"/>
<evidence type="ECO:0000313" key="3">
    <source>
        <dbReference type="EMBL" id="KAF7487906.1"/>
    </source>
</evidence>
<dbReference type="EMBL" id="WVUK01000066">
    <property type="protein sequence ID" value="KAF7487906.1"/>
    <property type="molecule type" value="Genomic_DNA"/>
</dbReference>
<organism evidence="3">
    <name type="scientific">Sarcoptes scabiei</name>
    <name type="common">Itch mite</name>
    <name type="synonym">Acarus scabiei</name>
    <dbReference type="NCBI Taxonomy" id="52283"/>
    <lineage>
        <taxon>Eukaryota</taxon>
        <taxon>Metazoa</taxon>
        <taxon>Ecdysozoa</taxon>
        <taxon>Arthropoda</taxon>
        <taxon>Chelicerata</taxon>
        <taxon>Arachnida</taxon>
        <taxon>Acari</taxon>
        <taxon>Acariformes</taxon>
        <taxon>Sarcoptiformes</taxon>
        <taxon>Astigmata</taxon>
        <taxon>Psoroptidia</taxon>
        <taxon>Sarcoptoidea</taxon>
        <taxon>Sarcoptidae</taxon>
        <taxon>Sarcoptinae</taxon>
        <taxon>Sarcoptes</taxon>
    </lineage>
</organism>
<evidence type="ECO:0000313" key="4">
    <source>
        <dbReference type="EnsemblMetazoa" id="KAF7487906.1"/>
    </source>
</evidence>
<feature type="region of interest" description="Disordered" evidence="1">
    <location>
        <begin position="78"/>
        <end position="97"/>
    </location>
</feature>
<dbReference type="AlphaFoldDB" id="A0A834V8Z2"/>
<gene>
    <name evidence="3" type="ORF">SSS_7267</name>
</gene>
<name>A0A834V8Z2_SARSC</name>
<evidence type="ECO:0000256" key="1">
    <source>
        <dbReference type="SAM" id="MobiDB-lite"/>
    </source>
</evidence>
<keyword evidence="2" id="KW-0812">Transmembrane</keyword>
<evidence type="ECO:0000256" key="2">
    <source>
        <dbReference type="SAM" id="Phobius"/>
    </source>
</evidence>
<feature type="compositionally biased region" description="Acidic residues" evidence="1">
    <location>
        <begin position="83"/>
        <end position="97"/>
    </location>
</feature>
<dbReference type="EnsemblMetazoa" id="SSS_7267s_mrna">
    <property type="protein sequence ID" value="KAF7487906.1"/>
    <property type="gene ID" value="SSS_7267"/>
</dbReference>
<sequence length="258" mass="30369">MFDERTVDEIVAFFSHHHHRDHRDRFIDTKRLRAIFNDIICLAQRLRSNSVEKCHHHLDHHSKRSKMMLEDDNFESNNHLTLDENENPDDDDEDGDDENSVVIILDENNPNMNSREDYDVFVEDGIQKKIPISFETNKFISENVVLCKHRWQFWFWKSDQHYRRWDLGLQTLAKSFVGHQRLRFILDHLLPVDQSLQVIIIFLSDRSVQSGKITATETVEVGRLISIAIVWIPIVTIVFGDLCANFFSIIIAQCVSIR</sequence>
<keyword evidence="2" id="KW-0472">Membrane</keyword>
<reference evidence="3" key="2">
    <citation type="submission" date="2020-01" db="EMBL/GenBank/DDBJ databases">
        <authorList>
            <person name="Korhonen P.K.K."/>
            <person name="Guangxu M.G."/>
            <person name="Wang T.W."/>
            <person name="Stroehlein A.J.S."/>
            <person name="Young N.D."/>
            <person name="Ang C.-S.A."/>
            <person name="Fernando D.W.F."/>
            <person name="Lu H.L."/>
            <person name="Taylor S.T."/>
            <person name="Ehtesham M.E.M."/>
            <person name="Najaraj S.H.N."/>
            <person name="Harsha G.H.G."/>
            <person name="Madugundu A.M."/>
            <person name="Renuse S.R."/>
            <person name="Holt D.H."/>
            <person name="Pandey A.P."/>
            <person name="Papenfuss A.P."/>
            <person name="Gasser R.B.G."/>
            <person name="Fischer K.F."/>
        </authorList>
    </citation>
    <scope>NUCLEOTIDE SEQUENCE</scope>
    <source>
        <strain evidence="3">SSS_KF_BRIS2020</strain>
    </source>
</reference>
<feature type="transmembrane region" description="Helical" evidence="2">
    <location>
        <begin position="228"/>
        <end position="252"/>
    </location>
</feature>
<keyword evidence="5" id="KW-1185">Reference proteome</keyword>